<dbReference type="HOGENOM" id="CLU_000288_138_5_1"/>
<dbReference type="PANTHER" id="PTHR10622">
    <property type="entry name" value="HET DOMAIN-CONTAINING PROTEIN"/>
    <property type="match status" value="1"/>
</dbReference>
<gene>
    <name evidence="2" type="ORF">CGGC5_11105</name>
</gene>
<feature type="domain" description="Heterokaryon incompatibility" evidence="1">
    <location>
        <begin position="37"/>
        <end position="123"/>
    </location>
</feature>
<protein>
    <submittedName>
        <fullName evidence="2">Het domain protein</fullName>
    </submittedName>
</protein>
<sequence length="124" mass="14391">MDSSDSEIYRVQPNGMRLINTETLELQKFPEGSIPPYAILSHVWGDEDDECCFQDFNGTRTHSDKLKSKKSYAKIINFCRKAQEHGHAWAWADTVCINKTTYEEHNTAINCMFAWYKRSEACFV</sequence>
<name>L2FQE3_COLFN</name>
<dbReference type="STRING" id="1213859.L2FQE3"/>
<organism evidence="2">
    <name type="scientific">Colletotrichum fructicola (strain Nara gc5)</name>
    <name type="common">Anthracnose fungus</name>
    <name type="synonym">Colletotrichum gloeosporioides (strain Nara gc5)</name>
    <dbReference type="NCBI Taxonomy" id="1213859"/>
    <lineage>
        <taxon>Eukaryota</taxon>
        <taxon>Fungi</taxon>
        <taxon>Dikarya</taxon>
        <taxon>Ascomycota</taxon>
        <taxon>Pezizomycotina</taxon>
        <taxon>Sordariomycetes</taxon>
        <taxon>Hypocreomycetidae</taxon>
        <taxon>Glomerellales</taxon>
        <taxon>Glomerellaceae</taxon>
        <taxon>Colletotrichum</taxon>
        <taxon>Colletotrichum gloeosporioides species complex</taxon>
    </lineage>
</organism>
<feature type="non-terminal residue" evidence="2">
    <location>
        <position position="124"/>
    </location>
</feature>
<dbReference type="PANTHER" id="PTHR10622:SF12">
    <property type="entry name" value="HET DOMAIN-CONTAINING PROTEIN"/>
    <property type="match status" value="1"/>
</dbReference>
<evidence type="ECO:0000259" key="1">
    <source>
        <dbReference type="Pfam" id="PF06985"/>
    </source>
</evidence>
<dbReference type="Pfam" id="PF06985">
    <property type="entry name" value="HET"/>
    <property type="match status" value="1"/>
</dbReference>
<dbReference type="AlphaFoldDB" id="L2FQE3"/>
<proteinExistence type="predicted"/>
<dbReference type="EMBL" id="KB020935">
    <property type="protein sequence ID" value="ELA28286.1"/>
    <property type="molecule type" value="Genomic_DNA"/>
</dbReference>
<reference evidence="2" key="1">
    <citation type="submission" date="2012-08" db="EMBL/GenBank/DDBJ databases">
        <title>Genome analysis of Colletotrichum orbiculare and Colletotrichum fructicola.</title>
        <authorList>
            <person name="Gan P.H.P."/>
            <person name="Ikeda K."/>
            <person name="Irieda H."/>
            <person name="Narusaka M."/>
            <person name="O'Connell R.J."/>
            <person name="Narusaka Y."/>
            <person name="Takano Y."/>
            <person name="Kubo Y."/>
            <person name="Shirasu K."/>
        </authorList>
    </citation>
    <scope>NUCLEOTIDE SEQUENCE</scope>
    <source>
        <strain evidence="2">Nara gc5</strain>
    </source>
</reference>
<dbReference type="InterPro" id="IPR010730">
    <property type="entry name" value="HET"/>
</dbReference>
<evidence type="ECO:0000313" key="2">
    <source>
        <dbReference type="EMBL" id="ELA28286.1"/>
    </source>
</evidence>
<accession>L2FQE3</accession>